<dbReference type="Gene3D" id="1.10.510.40">
    <property type="match status" value="1"/>
</dbReference>
<feature type="domain" description="Aerobactin siderophore biosynthesis IucA/IucC N-terminal" evidence="2">
    <location>
        <begin position="130"/>
        <end position="367"/>
    </location>
</feature>
<dbReference type="Gene3D" id="6.10.250.3370">
    <property type="match status" value="1"/>
</dbReference>
<dbReference type="InterPro" id="IPR037455">
    <property type="entry name" value="LucA/IucC-like"/>
</dbReference>
<evidence type="ECO:0000259" key="3">
    <source>
        <dbReference type="Pfam" id="PF06276"/>
    </source>
</evidence>
<dbReference type="Pfam" id="PF04183">
    <property type="entry name" value="IucA_IucC"/>
    <property type="match status" value="1"/>
</dbReference>
<comment type="caution">
    <text evidence="4">The sequence shown here is derived from an EMBL/GenBank/DDBJ whole genome shotgun (WGS) entry which is preliminary data.</text>
</comment>
<dbReference type="InterPro" id="IPR007310">
    <property type="entry name" value="Aerobactin_biosyn_IucA/IucC_N"/>
</dbReference>
<evidence type="ECO:0000256" key="1">
    <source>
        <dbReference type="ARBA" id="ARBA00004924"/>
    </source>
</evidence>
<accession>A0ABV5Z876</accession>
<organism evidence="4 5">
    <name type="scientific">Balneatrix alpica</name>
    <dbReference type="NCBI Taxonomy" id="75684"/>
    <lineage>
        <taxon>Bacteria</taxon>
        <taxon>Pseudomonadati</taxon>
        <taxon>Pseudomonadota</taxon>
        <taxon>Gammaproteobacteria</taxon>
        <taxon>Oceanospirillales</taxon>
        <taxon>Balneatrichaceae</taxon>
        <taxon>Balneatrix</taxon>
    </lineage>
</organism>
<dbReference type="InterPro" id="IPR022770">
    <property type="entry name" value="IucA/IucC-like_C"/>
</dbReference>
<evidence type="ECO:0000259" key="2">
    <source>
        <dbReference type="Pfam" id="PF04183"/>
    </source>
</evidence>
<keyword evidence="5" id="KW-1185">Reference proteome</keyword>
<sequence length="595" mass="68646">MPWPDYLQASASQRVLGQLLAALFYEGWLKPQPLTELEQDYPYWHWPLAGYDCRIRARRGAFGRYRLQGESAQYRRGDSWQPLDLELALRWLEIEGLMRPTLERELRQTLAACRINEQLDVTQPRRQLPYVRLDAALHEGHPYHPCFKSRTGFSEADHLAYGPEAQPSVQLEWLALPQQQVRHQLGCTAAEFWQTQLGEATWQLLSQRLQQQGGDWQHYSLMPIHPWQRRYCQQQGSLPQDGRDGYWLGAAGDRYLPSQSLRTLFNLDRPLAADIKLPLNLVNTSSLRTLEPLGLTTAAWLSQWLQQVIDSDPLLQQRYPLGLLHEFGGQRWQANEITQGQIAVLLRDSVASALQPGEQACPLNALMLLEADGSAFIAPWIDQYGLQPWLQQLLEVVVMPIWHLLVGQGIALEAHGQNLVLVHRDGWPCRLLVRDFHESLEYVTDFVAQPQLLPDFYQIEPAYRQGQPNQYYWMESLEALRELVMDTLFVFNLSELSALLERCYQWPESHFWRQVATRLQRYAEEHGMQQRQQQLGWQAQWIQVEALLSRKLSADPAQERHRLVPNALAPQQQALGNGRAAEAAPSLFPFIVNGR</sequence>
<gene>
    <name evidence="4" type="ORF">ACFFLH_03590</name>
</gene>
<dbReference type="EMBL" id="JBHLZN010000001">
    <property type="protein sequence ID" value="MFB9885491.1"/>
    <property type="molecule type" value="Genomic_DNA"/>
</dbReference>
<dbReference type="Proteomes" id="UP001589628">
    <property type="component" value="Unassembled WGS sequence"/>
</dbReference>
<evidence type="ECO:0000313" key="5">
    <source>
        <dbReference type="Proteomes" id="UP001589628"/>
    </source>
</evidence>
<reference evidence="4 5" key="1">
    <citation type="submission" date="2024-09" db="EMBL/GenBank/DDBJ databases">
        <authorList>
            <person name="Sun Q."/>
            <person name="Mori K."/>
        </authorList>
    </citation>
    <scope>NUCLEOTIDE SEQUENCE [LARGE SCALE GENOMIC DNA]</scope>
    <source>
        <strain evidence="4 5">ATCC 51285</strain>
    </source>
</reference>
<dbReference type="PANTHER" id="PTHR34384:SF6">
    <property type="entry name" value="STAPHYLOFERRIN B SYNTHASE"/>
    <property type="match status" value="1"/>
</dbReference>
<dbReference type="PANTHER" id="PTHR34384">
    <property type="entry name" value="L-2,3-DIAMINOPROPANOATE--CITRATE LIGASE"/>
    <property type="match status" value="1"/>
</dbReference>
<protein>
    <submittedName>
        <fullName evidence="4">IucA/IucC family protein</fullName>
    </submittedName>
</protein>
<dbReference type="RefSeq" id="WP_051527791.1">
    <property type="nucleotide sequence ID" value="NZ_JBHLZN010000001.1"/>
</dbReference>
<feature type="domain" description="Aerobactin siderophore biosynthesis IucA/IucC-like C-terminal" evidence="3">
    <location>
        <begin position="389"/>
        <end position="551"/>
    </location>
</feature>
<proteinExistence type="predicted"/>
<dbReference type="Gene3D" id="3.30.310.280">
    <property type="match status" value="1"/>
</dbReference>
<name>A0ABV5Z876_9GAMM</name>
<evidence type="ECO:0000313" key="4">
    <source>
        <dbReference type="EMBL" id="MFB9885491.1"/>
    </source>
</evidence>
<comment type="pathway">
    <text evidence="1">Siderophore biosynthesis.</text>
</comment>
<dbReference type="Pfam" id="PF06276">
    <property type="entry name" value="FhuF"/>
    <property type="match status" value="1"/>
</dbReference>